<dbReference type="InterPro" id="IPR036291">
    <property type="entry name" value="NAD(P)-bd_dom_sf"/>
</dbReference>
<evidence type="ECO:0000313" key="2">
    <source>
        <dbReference type="EMBL" id="SDJ83781.1"/>
    </source>
</evidence>
<keyword evidence="3" id="KW-1185">Reference proteome</keyword>
<name>A0A1G8WZZ5_9BACI</name>
<dbReference type="SUPFAM" id="SSF51735">
    <property type="entry name" value="NAD(P)-binding Rossmann-fold domains"/>
    <property type="match status" value="1"/>
</dbReference>
<protein>
    <submittedName>
        <fullName evidence="2">Nucleoside-diphosphate-sugar epimerase</fullName>
    </submittedName>
</protein>
<dbReference type="OrthoDB" id="112777at2"/>
<dbReference type="GO" id="GO:0004029">
    <property type="term" value="F:aldehyde dehydrogenase (NAD+) activity"/>
    <property type="evidence" value="ECO:0007669"/>
    <property type="project" value="TreeGrafter"/>
</dbReference>
<dbReference type="InterPro" id="IPR001509">
    <property type="entry name" value="Epimerase_deHydtase"/>
</dbReference>
<evidence type="ECO:0000313" key="3">
    <source>
        <dbReference type="Proteomes" id="UP000198694"/>
    </source>
</evidence>
<dbReference type="InterPro" id="IPR051783">
    <property type="entry name" value="NAD(P)-dependent_oxidoreduct"/>
</dbReference>
<dbReference type="Gene3D" id="3.40.50.720">
    <property type="entry name" value="NAD(P)-binding Rossmann-like Domain"/>
    <property type="match status" value="1"/>
</dbReference>
<sequence>MKKALVLGASGAIGRAITFELANRGVAVTAFARHRDKLERLFKDHPQIAVHSGDVFSKDELVLAASGNDVIFHAINLPYPEWGEKQPILLANILEAARIQQAKLAMVDNIYAYAKSERVPVPETYAKQPPTKKGTIRLELENMAKQSEVPVLIAHFPDFYGPGVESSVLNYTFQSIVRNKGAMFVGNQKIHREFIYTPDGAKAIVNLAMQEAAYGQNWNIPGAGTITGREIIQIAKAYTGYSKKVRTVTKPMIRMLGLFDSMMREYVEMFYLNEIPLILSGDKYEKHIGPVPRTSYREGVEQTLSFMQRAQ</sequence>
<dbReference type="Pfam" id="PF01370">
    <property type="entry name" value="Epimerase"/>
    <property type="match status" value="1"/>
</dbReference>
<accession>A0A1G8WZZ5</accession>
<dbReference type="AlphaFoldDB" id="A0A1G8WZZ5"/>
<evidence type="ECO:0000259" key="1">
    <source>
        <dbReference type="Pfam" id="PF01370"/>
    </source>
</evidence>
<dbReference type="PANTHER" id="PTHR48079:SF6">
    <property type="entry name" value="NAD(P)-BINDING DOMAIN-CONTAINING PROTEIN-RELATED"/>
    <property type="match status" value="1"/>
</dbReference>
<gene>
    <name evidence="2" type="ORF">SAMN05216243_1080</name>
</gene>
<dbReference type="GO" id="GO:0005737">
    <property type="term" value="C:cytoplasm"/>
    <property type="evidence" value="ECO:0007669"/>
    <property type="project" value="TreeGrafter"/>
</dbReference>
<dbReference type="STRING" id="407036.SAMN05216243_1080"/>
<dbReference type="Proteomes" id="UP000198694">
    <property type="component" value="Unassembled WGS sequence"/>
</dbReference>
<reference evidence="2 3" key="1">
    <citation type="submission" date="2016-10" db="EMBL/GenBank/DDBJ databases">
        <authorList>
            <person name="de Groot N.N."/>
        </authorList>
    </citation>
    <scope>NUCLEOTIDE SEQUENCE [LARGE SCALE GENOMIC DNA]</scope>
    <source>
        <strain evidence="2 3">CGMCC 1.6502</strain>
    </source>
</reference>
<dbReference type="PANTHER" id="PTHR48079">
    <property type="entry name" value="PROTEIN YEEZ"/>
    <property type="match status" value="1"/>
</dbReference>
<organism evidence="2 3">
    <name type="scientific">Sediminibacillus albus</name>
    <dbReference type="NCBI Taxonomy" id="407036"/>
    <lineage>
        <taxon>Bacteria</taxon>
        <taxon>Bacillati</taxon>
        <taxon>Bacillota</taxon>
        <taxon>Bacilli</taxon>
        <taxon>Bacillales</taxon>
        <taxon>Bacillaceae</taxon>
        <taxon>Sediminibacillus</taxon>
    </lineage>
</organism>
<proteinExistence type="predicted"/>
<feature type="domain" description="NAD-dependent epimerase/dehydratase" evidence="1">
    <location>
        <begin position="4"/>
        <end position="220"/>
    </location>
</feature>
<dbReference type="EMBL" id="FNFL01000001">
    <property type="protein sequence ID" value="SDJ83781.1"/>
    <property type="molecule type" value="Genomic_DNA"/>
</dbReference>